<keyword evidence="6" id="KW-0663">Pyridoxal phosphate</keyword>
<keyword evidence="5 9" id="KW-0256">Endoplasmic reticulum</keyword>
<proteinExistence type="inferred from homology"/>
<dbReference type="Gene3D" id="3.40.640.10">
    <property type="entry name" value="Type I PLP-dependent aspartate aminotransferase-like (Major domain)"/>
    <property type="match status" value="1"/>
</dbReference>
<dbReference type="InterPro" id="IPR015421">
    <property type="entry name" value="PyrdxlP-dep_Trfase_major"/>
</dbReference>
<gene>
    <name evidence="12" type="ORF">BRAPAZ1V2_A01P09420.2</name>
</gene>
<keyword evidence="7 9" id="KW-1133">Transmembrane helix</keyword>
<dbReference type="EMBL" id="LS974617">
    <property type="protein sequence ID" value="CAG7886866.1"/>
    <property type="molecule type" value="Genomic_DNA"/>
</dbReference>
<dbReference type="PANTHER" id="PTHR45744">
    <property type="entry name" value="TYROSINE AMINOTRANSFERASE"/>
    <property type="match status" value="1"/>
</dbReference>
<reference evidence="12 13" key="1">
    <citation type="submission" date="2021-07" db="EMBL/GenBank/DDBJ databases">
        <authorList>
            <consortium name="Genoscope - CEA"/>
            <person name="William W."/>
        </authorList>
    </citation>
    <scope>NUCLEOTIDE SEQUENCE [LARGE SCALE GENOMIC DNA]</scope>
</reference>
<sequence>MSHHSHLLLSTPQTEKEAETQNESENSVWRFKGSDTATKASSVTMRVIVYKLFDLCTPDIKKPLLPLAHGDPSVYPCYRTSIHVENAVADVLRSGKGNSYGPAAGILPARQAVADFVNRDLTNKVTPNDVYMTVGCNQGIEVLMQALAAPNANIFLPRPSYPHYEARCVYSGLEVRKYDLLPENEWEIDLQGIEAMADENTVAMVIINPNNPCGNVYSYDHLKKVAEMARKLGIMVITDEVYSQTIFGDNPFVPMGEFGSIAPVITLGGISKGWIVPGWRIGWIALNDPKGIFKSTGVAQSIQQNLDITPDANTLVQNALPQILEKSNKEMFAKKNSILKQNVDLVCDKLMDIPCVVCTKKPESCTYLLTKLELQLMEDIEDDMDFCMKLAAEENLVLLPGVALGLKNWARITIGIRKKINPFPKKTTSKMDLSTPPRSSSRLARRINTTTLVKTNGDSPIPSLDLVLSSPKSIDTPPYPSPASLYSPSSPVTLREILLLSPSPLRKSRTRLANRFEMEAAEAARRCKTKGGQNGLLGSASPRSCRRSRRRSEVVVVEEETKPVVVVLNDEKAAKPRKHKKTGRSKKEKQSSLPSPCPSSDLSKDVCEGDLERIRENINDLIMWRDVAKSTLWFGFGCLCFLSSCFAKGFSFSVFSAVSHVGLLYLGVSFLSHSLRQRLTEEEAQREVKVSEEDVLRVARRMLPITNLAISKMTQLFSGEPAMTLKVAPFVLIGAEYGYLITLWRLFALGFFLSFTLPKLYSSYASQINQKVENAQKRIVEAWGICTHKKFVAGSMITAFWNLTSLKIRFFTVFIIVVVIRYKRQNVQLDSEEDHEEKQQEEQTHTEQPEEKSASPPPSPPQPIEEEQALVVVAAETEAPPK</sequence>
<dbReference type="GO" id="GO:0005789">
    <property type="term" value="C:endoplasmic reticulum membrane"/>
    <property type="evidence" value="ECO:0007669"/>
    <property type="project" value="UniProtKB-SubCell"/>
</dbReference>
<dbReference type="Pfam" id="PF00155">
    <property type="entry name" value="Aminotran_1_2"/>
    <property type="match status" value="1"/>
</dbReference>
<comment type="cofactor">
    <cofactor evidence="1">
        <name>pyridoxal 5'-phosphate</name>
        <dbReference type="ChEBI" id="CHEBI:597326"/>
    </cofactor>
</comment>
<evidence type="ECO:0000256" key="6">
    <source>
        <dbReference type="ARBA" id="ARBA00022898"/>
    </source>
</evidence>
<feature type="domain" description="Reticulon" evidence="11">
    <location>
        <begin position="618"/>
        <end position="779"/>
    </location>
</feature>
<feature type="transmembrane region" description="Helical" evidence="9">
    <location>
        <begin position="737"/>
        <end position="757"/>
    </location>
</feature>
<dbReference type="CDD" id="cd00609">
    <property type="entry name" value="AAT_like"/>
    <property type="match status" value="1"/>
</dbReference>
<feature type="transmembrane region" description="Helical" evidence="9">
    <location>
        <begin position="650"/>
        <end position="671"/>
    </location>
</feature>
<evidence type="ECO:0000256" key="8">
    <source>
        <dbReference type="ARBA" id="ARBA00023136"/>
    </source>
</evidence>
<feature type="region of interest" description="Disordered" evidence="10">
    <location>
        <begin position="568"/>
        <end position="604"/>
    </location>
</feature>
<dbReference type="InterPro" id="IPR015422">
    <property type="entry name" value="PyrdxlP-dep_Trfase_small"/>
</dbReference>
<dbReference type="Pfam" id="PF02453">
    <property type="entry name" value="Reticulon"/>
    <property type="match status" value="1"/>
</dbReference>
<dbReference type="AlphaFoldDB" id="A0A8D9GV15"/>
<dbReference type="PANTHER" id="PTHR45744:SF16">
    <property type="entry name" value="AMINOTRANSFERASE TAT1-RELATED"/>
    <property type="match status" value="1"/>
</dbReference>
<protein>
    <recommendedName>
        <fullName evidence="9">Reticulon-like protein</fullName>
    </recommendedName>
</protein>
<dbReference type="InterPro" id="IPR003388">
    <property type="entry name" value="Reticulon"/>
</dbReference>
<dbReference type="InterPro" id="IPR015424">
    <property type="entry name" value="PyrdxlP-dep_Trfase"/>
</dbReference>
<evidence type="ECO:0000313" key="13">
    <source>
        <dbReference type="Proteomes" id="UP000694005"/>
    </source>
</evidence>
<feature type="compositionally biased region" description="Low complexity" evidence="10">
    <location>
        <begin position="869"/>
        <end position="882"/>
    </location>
</feature>
<dbReference type="PROSITE" id="PS50845">
    <property type="entry name" value="RETICULON"/>
    <property type="match status" value="1"/>
</dbReference>
<evidence type="ECO:0000256" key="2">
    <source>
        <dbReference type="ARBA" id="ARBA00004477"/>
    </source>
</evidence>
<dbReference type="InterPro" id="IPR005958">
    <property type="entry name" value="TyrNic_aminoTrfase"/>
</dbReference>
<dbReference type="NCBIfam" id="TIGR01265">
    <property type="entry name" value="tyr_nico_aTase"/>
    <property type="match status" value="1"/>
</dbReference>
<organism evidence="12 13">
    <name type="scientific">Brassica campestris</name>
    <name type="common">Field mustard</name>
    <dbReference type="NCBI Taxonomy" id="3711"/>
    <lineage>
        <taxon>Eukaryota</taxon>
        <taxon>Viridiplantae</taxon>
        <taxon>Streptophyta</taxon>
        <taxon>Embryophyta</taxon>
        <taxon>Tracheophyta</taxon>
        <taxon>Spermatophyta</taxon>
        <taxon>Magnoliopsida</taxon>
        <taxon>eudicotyledons</taxon>
        <taxon>Gunneridae</taxon>
        <taxon>Pentapetalae</taxon>
        <taxon>rosids</taxon>
        <taxon>malvids</taxon>
        <taxon>Brassicales</taxon>
        <taxon>Brassicaceae</taxon>
        <taxon>Brassiceae</taxon>
        <taxon>Brassica</taxon>
    </lineage>
</organism>
<evidence type="ECO:0000259" key="11">
    <source>
        <dbReference type="PROSITE" id="PS50845"/>
    </source>
</evidence>
<feature type="compositionally biased region" description="Basic and acidic residues" evidence="10">
    <location>
        <begin position="836"/>
        <end position="853"/>
    </location>
</feature>
<feature type="compositionally biased region" description="Low complexity" evidence="10">
    <location>
        <begin position="591"/>
        <end position="601"/>
    </location>
</feature>
<feature type="region of interest" description="Disordered" evidence="10">
    <location>
        <begin position="1"/>
        <end position="27"/>
    </location>
</feature>
<dbReference type="GO" id="GO:0030170">
    <property type="term" value="F:pyridoxal phosphate binding"/>
    <property type="evidence" value="ECO:0007669"/>
    <property type="project" value="InterPro"/>
</dbReference>
<feature type="region of interest" description="Disordered" evidence="10">
    <location>
        <begin position="830"/>
        <end position="882"/>
    </location>
</feature>
<feature type="region of interest" description="Disordered" evidence="10">
    <location>
        <begin position="525"/>
        <end position="552"/>
    </location>
</feature>
<evidence type="ECO:0000256" key="10">
    <source>
        <dbReference type="SAM" id="MobiDB-lite"/>
    </source>
</evidence>
<keyword evidence="4 9" id="KW-0812">Transmembrane</keyword>
<dbReference type="GO" id="GO:0008483">
    <property type="term" value="F:transaminase activity"/>
    <property type="evidence" value="ECO:0007669"/>
    <property type="project" value="InterPro"/>
</dbReference>
<comment type="similarity">
    <text evidence="3">Belongs to the class-I pyridoxal-phosphate-dependent aminotransferase family.</text>
</comment>
<evidence type="ECO:0000256" key="9">
    <source>
        <dbReference type="RuleBase" id="RU363132"/>
    </source>
</evidence>
<dbReference type="SUPFAM" id="SSF53383">
    <property type="entry name" value="PLP-dependent transferases"/>
    <property type="match status" value="1"/>
</dbReference>
<evidence type="ECO:0000256" key="1">
    <source>
        <dbReference type="ARBA" id="ARBA00001933"/>
    </source>
</evidence>
<dbReference type="Gene3D" id="3.90.1150.10">
    <property type="entry name" value="Aspartate Aminotransferase, domain 1"/>
    <property type="match status" value="1"/>
</dbReference>
<evidence type="ECO:0000256" key="5">
    <source>
        <dbReference type="ARBA" id="ARBA00022824"/>
    </source>
</evidence>
<feature type="transmembrane region" description="Helical" evidence="9">
    <location>
        <begin position="799"/>
        <end position="820"/>
    </location>
</feature>
<evidence type="ECO:0000256" key="7">
    <source>
        <dbReference type="ARBA" id="ARBA00022989"/>
    </source>
</evidence>
<feature type="compositionally biased region" description="Basic residues" evidence="10">
    <location>
        <begin position="575"/>
        <end position="587"/>
    </location>
</feature>
<accession>A0A8D9GV15</accession>
<keyword evidence="8 9" id="KW-0472">Membrane</keyword>
<dbReference type="FunFam" id="3.40.640.10:FF:000048">
    <property type="entry name" value="tyrosine aminotransferase"/>
    <property type="match status" value="1"/>
</dbReference>
<evidence type="ECO:0000256" key="4">
    <source>
        <dbReference type="ARBA" id="ARBA00022692"/>
    </source>
</evidence>
<dbReference type="InterPro" id="IPR004839">
    <property type="entry name" value="Aminotransferase_I/II_large"/>
</dbReference>
<name>A0A8D9GV15_BRACM</name>
<dbReference type="Proteomes" id="UP000694005">
    <property type="component" value="Chromosome A01"/>
</dbReference>
<comment type="subcellular location">
    <subcellularLocation>
        <location evidence="2 9">Endoplasmic reticulum membrane</location>
        <topology evidence="2 9">Multi-pass membrane protein</topology>
    </subcellularLocation>
</comment>
<dbReference type="GO" id="GO:0006520">
    <property type="term" value="P:amino acid metabolic process"/>
    <property type="evidence" value="ECO:0007669"/>
    <property type="project" value="InterPro"/>
</dbReference>
<evidence type="ECO:0000256" key="3">
    <source>
        <dbReference type="ARBA" id="ARBA00007441"/>
    </source>
</evidence>
<dbReference type="Gramene" id="A01p09420.2_BraZ1">
    <property type="protein sequence ID" value="A01p09420.2_BraZ1.CDS"/>
    <property type="gene ID" value="A01g09420.2_BraZ1"/>
</dbReference>
<evidence type="ECO:0000313" key="12">
    <source>
        <dbReference type="EMBL" id="CAG7886866.1"/>
    </source>
</evidence>